<keyword evidence="3" id="KW-1185">Reference proteome</keyword>
<accession>A0A284S6S6</accession>
<sequence length="173" mass="19283">MSFVLHAAYDLPWDGIPLSGYWHLEHWSPPQTGSDHGWRREVIAGAVSSLSLHHLHSDIMHGRRKSDIALLFLSSNEFLKKSTSCRSRTQRDDVSDKTTSFQHNDSVTLGDFVQTPCRQAFYNAKNATFDAANTLPRGDMYLPPSQRRESEAGSGLSKGGKMLESIVSTDDFG</sequence>
<reference evidence="3" key="1">
    <citation type="journal article" date="2017" name="Nat. Ecol. Evol.">
        <title>Genome expansion and lineage-specific genetic innovations in the forest pathogenic fungi Armillaria.</title>
        <authorList>
            <person name="Sipos G."/>
            <person name="Prasanna A.N."/>
            <person name="Walter M.C."/>
            <person name="O'Connor E."/>
            <person name="Balint B."/>
            <person name="Krizsan K."/>
            <person name="Kiss B."/>
            <person name="Hess J."/>
            <person name="Varga T."/>
            <person name="Slot J."/>
            <person name="Riley R."/>
            <person name="Boka B."/>
            <person name="Rigling D."/>
            <person name="Barry K."/>
            <person name="Lee J."/>
            <person name="Mihaltcheva S."/>
            <person name="LaButti K."/>
            <person name="Lipzen A."/>
            <person name="Waldron R."/>
            <person name="Moloney N.M."/>
            <person name="Sperisen C."/>
            <person name="Kredics L."/>
            <person name="Vagvoelgyi C."/>
            <person name="Patrignani A."/>
            <person name="Fitzpatrick D."/>
            <person name="Nagy I."/>
            <person name="Doyle S."/>
            <person name="Anderson J.B."/>
            <person name="Grigoriev I.V."/>
            <person name="Gueldener U."/>
            <person name="Muensterkoetter M."/>
            <person name="Nagy L.G."/>
        </authorList>
    </citation>
    <scope>NUCLEOTIDE SEQUENCE [LARGE SCALE GENOMIC DNA]</scope>
    <source>
        <strain evidence="3">C18/9</strain>
    </source>
</reference>
<dbReference type="EMBL" id="FUEG01000037">
    <property type="protein sequence ID" value="SJL16701.1"/>
    <property type="molecule type" value="Genomic_DNA"/>
</dbReference>
<organism evidence="2 3">
    <name type="scientific">Armillaria ostoyae</name>
    <name type="common">Armillaria root rot fungus</name>
    <dbReference type="NCBI Taxonomy" id="47428"/>
    <lineage>
        <taxon>Eukaryota</taxon>
        <taxon>Fungi</taxon>
        <taxon>Dikarya</taxon>
        <taxon>Basidiomycota</taxon>
        <taxon>Agaricomycotina</taxon>
        <taxon>Agaricomycetes</taxon>
        <taxon>Agaricomycetidae</taxon>
        <taxon>Agaricales</taxon>
        <taxon>Marasmiineae</taxon>
        <taxon>Physalacriaceae</taxon>
        <taxon>Armillaria</taxon>
    </lineage>
</organism>
<evidence type="ECO:0000313" key="3">
    <source>
        <dbReference type="Proteomes" id="UP000219338"/>
    </source>
</evidence>
<protein>
    <submittedName>
        <fullName evidence="2">Uncharacterized protein</fullName>
    </submittedName>
</protein>
<evidence type="ECO:0000313" key="2">
    <source>
        <dbReference type="EMBL" id="SJL16701.1"/>
    </source>
</evidence>
<name>A0A284S6S6_ARMOS</name>
<gene>
    <name evidence="2" type="ORF">ARMOST_20230</name>
</gene>
<proteinExistence type="predicted"/>
<dbReference type="Proteomes" id="UP000219338">
    <property type="component" value="Unassembled WGS sequence"/>
</dbReference>
<dbReference type="AlphaFoldDB" id="A0A284S6S6"/>
<evidence type="ECO:0000256" key="1">
    <source>
        <dbReference type="SAM" id="MobiDB-lite"/>
    </source>
</evidence>
<feature type="region of interest" description="Disordered" evidence="1">
    <location>
        <begin position="143"/>
        <end position="173"/>
    </location>
</feature>